<sequence>MTESTLTESTVNASTASAGLPSVETITQLQIDTVAAWHTGPIENTYDDFLELVCRQHEFNYRLWHEEDIARSPTADDVRIATVKRAIDKLNQQRNDMIEKLDDAITERLAQANVRPESGARINTETPGSAIDRLSIMSLRLYHYREQLEREDADAEHKSKVAARIALCQQQHADLSNSLQELLADIFSGKKQHRTYRQMKMYNDPSLNPEIYQA</sequence>
<dbReference type="Pfam" id="PF14063">
    <property type="entry name" value="DUF4254"/>
    <property type="match status" value="1"/>
</dbReference>
<dbReference type="InterPro" id="IPR025350">
    <property type="entry name" value="DUF4254"/>
</dbReference>
<evidence type="ECO:0000256" key="1">
    <source>
        <dbReference type="SAM" id="Coils"/>
    </source>
</evidence>
<proteinExistence type="predicted"/>
<gene>
    <name evidence="2" type="ORF">FYK55_07505</name>
</gene>
<dbReference type="Proteomes" id="UP000324479">
    <property type="component" value="Unassembled WGS sequence"/>
</dbReference>
<feature type="coiled-coil region" evidence="1">
    <location>
        <begin position="80"/>
        <end position="107"/>
    </location>
</feature>
<organism evidence="2 3">
    <name type="scientific">Roseiconus nitratireducens</name>
    <dbReference type="NCBI Taxonomy" id="2605748"/>
    <lineage>
        <taxon>Bacteria</taxon>
        <taxon>Pseudomonadati</taxon>
        <taxon>Planctomycetota</taxon>
        <taxon>Planctomycetia</taxon>
        <taxon>Pirellulales</taxon>
        <taxon>Pirellulaceae</taxon>
        <taxon>Roseiconus</taxon>
    </lineage>
</organism>
<comment type="caution">
    <text evidence="2">The sequence shown here is derived from an EMBL/GenBank/DDBJ whole genome shotgun (WGS) entry which is preliminary data.</text>
</comment>
<evidence type="ECO:0000313" key="2">
    <source>
        <dbReference type="EMBL" id="KAA5545484.1"/>
    </source>
</evidence>
<keyword evidence="1" id="KW-0175">Coiled coil</keyword>
<keyword evidence="3" id="KW-1185">Reference proteome</keyword>
<protein>
    <submittedName>
        <fullName evidence="2">DUF4254 domain-containing protein</fullName>
    </submittedName>
</protein>
<evidence type="ECO:0000313" key="3">
    <source>
        <dbReference type="Proteomes" id="UP000324479"/>
    </source>
</evidence>
<dbReference type="EMBL" id="VWOX01000003">
    <property type="protein sequence ID" value="KAA5545484.1"/>
    <property type="molecule type" value="Genomic_DNA"/>
</dbReference>
<reference evidence="2 3" key="1">
    <citation type="submission" date="2019-08" db="EMBL/GenBank/DDBJ databases">
        <authorList>
            <person name="Dhanesh K."/>
            <person name="Kumar G."/>
            <person name="Sasikala C."/>
            <person name="Venkata Ramana C."/>
        </authorList>
    </citation>
    <scope>NUCLEOTIDE SEQUENCE [LARGE SCALE GENOMIC DNA]</scope>
    <source>
        <strain evidence="2 3">JC645</strain>
    </source>
</reference>
<name>A0A5M6DD82_9BACT</name>
<accession>A0A5M6DD82</accession>
<dbReference type="AlphaFoldDB" id="A0A5M6DD82"/>